<dbReference type="RefSeq" id="WP_326455038.1">
    <property type="nucleotide sequence ID" value="NZ_JAYMFH010000015.1"/>
</dbReference>
<sequence>MTERSVFEDILQQGESTTVEFKRCGSKPERDSLETLCSFANRNGGSLFLGVTDDGIVQGIPSQSILDVERNLINCTCNPNLFNMPPSLEFEQIEYDGRWVLRVWVPPTQGVFRFKGKVYDRFADADVVLEPMLRLPPSI</sequence>
<dbReference type="EMBL" id="JAYMFH010000015">
    <property type="protein sequence ID" value="MEC4295642.1"/>
    <property type="molecule type" value="Genomic_DNA"/>
</dbReference>
<keyword evidence="3" id="KW-1185">Reference proteome</keyword>
<proteinExistence type="predicted"/>
<protein>
    <submittedName>
        <fullName evidence="2">ATP-binding protein</fullName>
    </submittedName>
</protein>
<dbReference type="InterPro" id="IPR038461">
    <property type="entry name" value="Schlafen_AlbA_2_dom_sf"/>
</dbReference>
<dbReference type="Pfam" id="PF04326">
    <property type="entry name" value="SLFN_AlbA_2"/>
    <property type="match status" value="1"/>
</dbReference>
<dbReference type="GO" id="GO:0005524">
    <property type="term" value="F:ATP binding"/>
    <property type="evidence" value="ECO:0007669"/>
    <property type="project" value="UniProtKB-KW"/>
</dbReference>
<name>A0ABU6J1F8_9ACTN</name>
<dbReference type="PANTHER" id="PTHR30595">
    <property type="entry name" value="GLPR-RELATED TRANSCRIPTIONAL REPRESSOR"/>
    <property type="match status" value="1"/>
</dbReference>
<reference evidence="2 3" key="1">
    <citation type="submission" date="2024-01" db="EMBL/GenBank/DDBJ databases">
        <title>novel species in genus Adlercreutzia.</title>
        <authorList>
            <person name="Liu X."/>
        </authorList>
    </citation>
    <scope>NUCLEOTIDE SEQUENCE [LARGE SCALE GENOMIC DNA]</scope>
    <source>
        <strain evidence="2 3">R22</strain>
    </source>
</reference>
<accession>A0ABU6J1F8</accession>
<keyword evidence="2" id="KW-0067">ATP-binding</keyword>
<keyword evidence="2" id="KW-0547">Nucleotide-binding</keyword>
<evidence type="ECO:0000259" key="1">
    <source>
        <dbReference type="Pfam" id="PF04326"/>
    </source>
</evidence>
<gene>
    <name evidence="2" type="ORF">VJ920_09995</name>
</gene>
<organism evidence="2 3">
    <name type="scientific">Adlercreutzia shanghongiae</name>
    <dbReference type="NCBI Taxonomy" id="3111773"/>
    <lineage>
        <taxon>Bacteria</taxon>
        <taxon>Bacillati</taxon>
        <taxon>Actinomycetota</taxon>
        <taxon>Coriobacteriia</taxon>
        <taxon>Eggerthellales</taxon>
        <taxon>Eggerthellaceae</taxon>
        <taxon>Adlercreutzia</taxon>
    </lineage>
</organism>
<comment type="caution">
    <text evidence="2">The sequence shown here is derived from an EMBL/GenBank/DDBJ whole genome shotgun (WGS) entry which is preliminary data.</text>
</comment>
<feature type="domain" description="Schlafen AlbA-2" evidence="1">
    <location>
        <begin position="15"/>
        <end position="124"/>
    </location>
</feature>
<dbReference type="InterPro" id="IPR007421">
    <property type="entry name" value="Schlafen_AlbA_2_dom"/>
</dbReference>
<evidence type="ECO:0000313" key="2">
    <source>
        <dbReference type="EMBL" id="MEC4295642.1"/>
    </source>
</evidence>
<evidence type="ECO:0000313" key="3">
    <source>
        <dbReference type="Proteomes" id="UP001343724"/>
    </source>
</evidence>
<dbReference type="Proteomes" id="UP001343724">
    <property type="component" value="Unassembled WGS sequence"/>
</dbReference>
<dbReference type="PANTHER" id="PTHR30595:SF6">
    <property type="entry name" value="SCHLAFEN ALBA-2 DOMAIN-CONTAINING PROTEIN"/>
    <property type="match status" value="1"/>
</dbReference>
<dbReference type="Gene3D" id="3.30.950.30">
    <property type="entry name" value="Schlafen, AAA domain"/>
    <property type="match status" value="1"/>
</dbReference>